<feature type="compositionally biased region" description="Low complexity" evidence="1">
    <location>
        <begin position="291"/>
        <end position="306"/>
    </location>
</feature>
<dbReference type="EMBL" id="JACHWF010000009">
    <property type="protein sequence ID" value="MBB3010633.1"/>
    <property type="molecule type" value="Genomic_DNA"/>
</dbReference>
<gene>
    <name evidence="2" type="ORF">FHX61_005314</name>
</gene>
<keyword evidence="3" id="KW-1185">Reference proteome</keyword>
<dbReference type="Proteomes" id="UP000578036">
    <property type="component" value="Unassembled WGS sequence"/>
</dbReference>
<comment type="caution">
    <text evidence="2">The sequence shown here is derived from an EMBL/GenBank/DDBJ whole genome shotgun (WGS) entry which is preliminary data.</text>
</comment>
<feature type="region of interest" description="Disordered" evidence="1">
    <location>
        <begin position="271"/>
        <end position="328"/>
    </location>
</feature>
<dbReference type="AlphaFoldDB" id="A0A7W4YTE7"/>
<feature type="compositionally biased region" description="Low complexity" evidence="1">
    <location>
        <begin position="19"/>
        <end position="32"/>
    </location>
</feature>
<protein>
    <submittedName>
        <fullName evidence="2">Uncharacterized protein</fullName>
    </submittedName>
</protein>
<accession>A0A7W4YTE7</accession>
<proteinExistence type="predicted"/>
<feature type="region of interest" description="Disordered" evidence="1">
    <location>
        <begin position="1"/>
        <end position="90"/>
    </location>
</feature>
<feature type="compositionally biased region" description="Low complexity" evidence="1">
    <location>
        <begin position="40"/>
        <end position="73"/>
    </location>
</feature>
<evidence type="ECO:0000256" key="1">
    <source>
        <dbReference type="SAM" id="MobiDB-lite"/>
    </source>
</evidence>
<evidence type="ECO:0000313" key="3">
    <source>
        <dbReference type="Proteomes" id="UP000578036"/>
    </source>
</evidence>
<dbReference type="RefSeq" id="WP_183300675.1">
    <property type="nucleotide sequence ID" value="NZ_JACHWF010000009.1"/>
</dbReference>
<sequence length="350" mass="36520">MEFDLNDPEQALKAFEADQSGQSIGQPSGGPSEAEKAVAEAKAAQEAADAAAAAEAAAAAAQAASAQKQGAAAGETTQGDESDAEGVLARDGKNVIPYSVLKGERERAARAEQLAKDAEAQIADLKAQLAAGNQGATPGESARTTGAAPEAEALSEEELEAIREDFPTMYKALRAQQATIAALQTKLQPVEQEREQRVRSEAEERAIAVRDAIDATPKLAHIQATDPKLFAAAQRFDAVLREDADWAGKPLAERFAHVVTLIETTHGAIEIPGAKPPTAQKSPEDLRKEALAAAAKAAKPAVPSSLSDFPAGSPPAQDETQALEAMSQAQLADKFARMSPDQVDAFLSNL</sequence>
<name>A0A7W4YTE7_9BURK</name>
<reference evidence="2 3" key="1">
    <citation type="submission" date="2020-08" db="EMBL/GenBank/DDBJ databases">
        <title>Genomic Encyclopedia of Type Strains, Phase IV (KMG-V): Genome sequencing to study the core and pangenomes of soil and plant-associated prokaryotes.</title>
        <authorList>
            <person name="Whitman W."/>
        </authorList>
    </citation>
    <scope>NUCLEOTIDE SEQUENCE [LARGE SCALE GENOMIC DNA]</scope>
    <source>
        <strain evidence="2 3">SLV-2362</strain>
    </source>
</reference>
<organism evidence="2 3">
    <name type="scientific">Cupriavidus alkaliphilus</name>
    <dbReference type="NCBI Taxonomy" id="942866"/>
    <lineage>
        <taxon>Bacteria</taxon>
        <taxon>Pseudomonadati</taxon>
        <taxon>Pseudomonadota</taxon>
        <taxon>Betaproteobacteria</taxon>
        <taxon>Burkholderiales</taxon>
        <taxon>Burkholderiaceae</taxon>
        <taxon>Cupriavidus</taxon>
    </lineage>
</organism>
<feature type="region of interest" description="Disordered" evidence="1">
    <location>
        <begin position="129"/>
        <end position="160"/>
    </location>
</feature>
<evidence type="ECO:0000313" key="2">
    <source>
        <dbReference type="EMBL" id="MBB3010633.1"/>
    </source>
</evidence>